<evidence type="ECO:0000313" key="2">
    <source>
        <dbReference type="EMBL" id="GAI86391.1"/>
    </source>
</evidence>
<keyword evidence="1" id="KW-1133">Transmembrane helix</keyword>
<accession>X1T4R9</accession>
<evidence type="ECO:0000256" key="1">
    <source>
        <dbReference type="SAM" id="Phobius"/>
    </source>
</evidence>
<gene>
    <name evidence="2" type="ORF">S12H4_15194</name>
</gene>
<feature type="transmembrane region" description="Helical" evidence="1">
    <location>
        <begin position="97"/>
        <end position="120"/>
    </location>
</feature>
<reference evidence="2" key="1">
    <citation type="journal article" date="2014" name="Front. Microbiol.">
        <title>High frequency of phylogenetically diverse reductive dehalogenase-homologous genes in deep subseafloor sedimentary metagenomes.</title>
        <authorList>
            <person name="Kawai M."/>
            <person name="Futagami T."/>
            <person name="Toyoda A."/>
            <person name="Takaki Y."/>
            <person name="Nishi S."/>
            <person name="Hori S."/>
            <person name="Arai W."/>
            <person name="Tsubouchi T."/>
            <person name="Morono Y."/>
            <person name="Uchiyama I."/>
            <person name="Ito T."/>
            <person name="Fujiyama A."/>
            <person name="Inagaki F."/>
            <person name="Takami H."/>
        </authorList>
    </citation>
    <scope>NUCLEOTIDE SEQUENCE</scope>
    <source>
        <strain evidence="2">Expedition CK06-06</strain>
    </source>
</reference>
<keyword evidence="1" id="KW-0812">Transmembrane</keyword>
<organism evidence="2">
    <name type="scientific">marine sediment metagenome</name>
    <dbReference type="NCBI Taxonomy" id="412755"/>
    <lineage>
        <taxon>unclassified sequences</taxon>
        <taxon>metagenomes</taxon>
        <taxon>ecological metagenomes</taxon>
    </lineage>
</organism>
<proteinExistence type="predicted"/>
<dbReference type="AlphaFoldDB" id="X1T4R9"/>
<comment type="caution">
    <text evidence="2">The sequence shown here is derived from an EMBL/GenBank/DDBJ whole genome shotgun (WGS) entry which is preliminary data.</text>
</comment>
<dbReference type="EMBL" id="BARW01007284">
    <property type="protein sequence ID" value="GAI86391.1"/>
    <property type="molecule type" value="Genomic_DNA"/>
</dbReference>
<feature type="transmembrane region" description="Helical" evidence="1">
    <location>
        <begin position="34"/>
        <end position="56"/>
    </location>
</feature>
<name>X1T4R9_9ZZZZ</name>
<feature type="transmembrane region" description="Helical" evidence="1">
    <location>
        <begin position="68"/>
        <end position="91"/>
    </location>
</feature>
<sequence>MITSSLVGSVGFYGRLLDLASGYVGPKTQRVLEIILIVFSYIAAGGGISVIIGALIAGFSSDFTGRLVVGFGIGAGLFSIITLLITSIYGGSSIDDLPTILITTFNGGYGLAGVLISIFARMRLKD</sequence>
<keyword evidence="1" id="KW-0472">Membrane</keyword>
<protein>
    <submittedName>
        <fullName evidence="2">Uncharacterized protein</fullName>
    </submittedName>
</protein>